<dbReference type="EMBL" id="WCWW01000047">
    <property type="protein sequence ID" value="KAB3853238.1"/>
    <property type="molecule type" value="Genomic_DNA"/>
</dbReference>
<dbReference type="Proteomes" id="UP000441522">
    <property type="component" value="Unassembled WGS sequence"/>
</dbReference>
<comment type="caution">
    <text evidence="2">The sequence shown here is derived from an EMBL/GenBank/DDBJ whole genome shotgun (WGS) entry which is preliminary data.</text>
</comment>
<protein>
    <submittedName>
        <fullName evidence="2">DUF4886 domain-containing protein</fullName>
    </submittedName>
</protein>
<evidence type="ECO:0000313" key="3">
    <source>
        <dbReference type="Proteomes" id="UP000441522"/>
    </source>
</evidence>
<name>A0A6I0HGV3_PHOVU</name>
<evidence type="ECO:0000256" key="1">
    <source>
        <dbReference type="SAM" id="Coils"/>
    </source>
</evidence>
<feature type="coiled-coil region" evidence="1">
    <location>
        <begin position="175"/>
        <end position="202"/>
    </location>
</feature>
<dbReference type="Gene3D" id="3.40.50.1110">
    <property type="entry name" value="SGNH hydrolase"/>
    <property type="match status" value="1"/>
</dbReference>
<evidence type="ECO:0000313" key="2">
    <source>
        <dbReference type="EMBL" id="KAB3853238.1"/>
    </source>
</evidence>
<dbReference type="InterPro" id="IPR036514">
    <property type="entry name" value="SGNH_hydro_sf"/>
</dbReference>
<organism evidence="2 3">
    <name type="scientific">Phocaeicola vulgatus</name>
    <name type="common">Bacteroides vulgatus</name>
    <dbReference type="NCBI Taxonomy" id="821"/>
    <lineage>
        <taxon>Bacteria</taxon>
        <taxon>Pseudomonadati</taxon>
        <taxon>Bacteroidota</taxon>
        <taxon>Bacteroidia</taxon>
        <taxon>Bacteroidales</taxon>
        <taxon>Bacteroidaceae</taxon>
        <taxon>Phocaeicola</taxon>
    </lineage>
</organism>
<reference evidence="2 3" key="1">
    <citation type="journal article" date="2019" name="Nat. Med.">
        <title>A library of human gut bacterial isolates paired with longitudinal multiomics data enables mechanistic microbiome research.</title>
        <authorList>
            <person name="Poyet M."/>
            <person name="Groussin M."/>
            <person name="Gibbons S.M."/>
            <person name="Avila-Pacheco J."/>
            <person name="Jiang X."/>
            <person name="Kearney S.M."/>
            <person name="Perrotta A.R."/>
            <person name="Berdy B."/>
            <person name="Zhao S."/>
            <person name="Lieberman T.D."/>
            <person name="Swanson P.K."/>
            <person name="Smith M."/>
            <person name="Roesemann S."/>
            <person name="Alexander J.E."/>
            <person name="Rich S.A."/>
            <person name="Livny J."/>
            <person name="Vlamakis H."/>
            <person name="Clish C."/>
            <person name="Bullock K."/>
            <person name="Deik A."/>
            <person name="Scott J."/>
            <person name="Pierce K.A."/>
            <person name="Xavier R.J."/>
            <person name="Alm E.J."/>
        </authorList>
    </citation>
    <scope>NUCLEOTIDE SEQUENCE [LARGE SCALE GENOMIC DNA]</scope>
    <source>
        <strain evidence="2 3">BIOML-A5</strain>
    </source>
</reference>
<gene>
    <name evidence="2" type="ORF">GAS29_17580</name>
</gene>
<sequence>MAKIYKLTKGSQTIYPATTTDAVVNPNSRKNLTAELSELEVEINGYVFKLSDFEIGQWVGTGQSIYPNSTEGYLRFKQALDVDIPTGFVISVIDTNHNQVRLADLGLVVKFTNAEGDHVESGYADSGYQIQVQGTAKYMYIHASTEKINAVSGYSILGLYYKPVIDYVQETYTEINKSKEIAEEAKEIANNTSNELKSLSEGVELPYLPCNTLEILLKHAYVGNTLGDNPISNATNNAYSRIDVSSIENGTLLYLKNAEDANIFMGTWKFFGSDGNQITATVSGTSGKDRGYLKPDGATVLGLHIGIASITEDNQEQWMKSLKIYGIPYIQTGLKGQISELDQKVEKNRDETEANIKDLNERLESMEHKDQSYKEALKVLFIGSSFGVDTVREVGNICASFGKNVILGNAYIGAATLDVFLKRFQGNKGVTYYKWKYQATTWEQYNGTTGKWSSEPDSDITDEGEPAPANDTVLMDWLLADEAWDFIIMQNGAYQSPYEDQSSFWEKGEDGQITRNIVQELIDLCKKACLYSNPVFCMNMTWAFSIYHTISESHGPNGADDDHWLSYGNNQKERQLGMWRNIAKNYKDCISNCPDVKFIIPSGTAVQNARTVTQLRQSTNYASVSPAIPTIQEAETITDLTTVSDTYPFMNNVANWTNKNDFTRDTIHADFGITRYLVAATLFQSFMAKIYNLDIADCSYRISQGGGDYREQLCTPVDEENFALIIRAVKAAVGNPFEITTLVE</sequence>
<feature type="coiled-coil region" evidence="1">
    <location>
        <begin position="342"/>
        <end position="376"/>
    </location>
</feature>
<keyword evidence="1" id="KW-0175">Coiled coil</keyword>
<accession>A0A6I0HGV3</accession>
<dbReference type="GO" id="GO:0016788">
    <property type="term" value="F:hydrolase activity, acting on ester bonds"/>
    <property type="evidence" value="ECO:0007669"/>
    <property type="project" value="UniProtKB-ARBA"/>
</dbReference>
<proteinExistence type="predicted"/>
<dbReference type="AlphaFoldDB" id="A0A6I0HGV3"/>